<name>A0A6J6XYZ8_9ZZZZ</name>
<gene>
    <name evidence="3" type="ORF">UFOPK2656_02478</name>
    <name evidence="4" type="ORF">UFOPK3099_00122</name>
    <name evidence="5" type="ORF">UFOPK3267_00248</name>
    <name evidence="6" type="ORF">UFOPK3651_02229</name>
    <name evidence="7" type="ORF">UFOPK3931_01060</name>
    <name evidence="2" type="ORF">UFOPK4189_02423</name>
</gene>
<dbReference type="PROSITE" id="PS00198">
    <property type="entry name" value="4FE4S_FER_1"/>
    <property type="match status" value="1"/>
</dbReference>
<organism evidence="4">
    <name type="scientific">freshwater metagenome</name>
    <dbReference type="NCBI Taxonomy" id="449393"/>
    <lineage>
        <taxon>unclassified sequences</taxon>
        <taxon>metagenomes</taxon>
        <taxon>ecological metagenomes</taxon>
    </lineage>
</organism>
<evidence type="ECO:0000313" key="3">
    <source>
        <dbReference type="EMBL" id="CAB4735189.1"/>
    </source>
</evidence>
<dbReference type="InterPro" id="IPR017896">
    <property type="entry name" value="4Fe4S_Fe-S-bd"/>
</dbReference>
<accession>A0A6J6XYZ8</accession>
<dbReference type="EMBL" id="CAESGF010000016">
    <property type="protein sequence ID" value="CAB4364665.1"/>
    <property type="molecule type" value="Genomic_DNA"/>
</dbReference>
<evidence type="ECO:0000313" key="6">
    <source>
        <dbReference type="EMBL" id="CAB4941930.1"/>
    </source>
</evidence>
<dbReference type="AlphaFoldDB" id="A0A6J6XYZ8"/>
<dbReference type="EMBL" id="CAFBOL010000020">
    <property type="protein sequence ID" value="CAB4984829.1"/>
    <property type="molecule type" value="Genomic_DNA"/>
</dbReference>
<reference evidence="4" key="1">
    <citation type="submission" date="2020-05" db="EMBL/GenBank/DDBJ databases">
        <authorList>
            <person name="Chiriac C."/>
            <person name="Salcher M."/>
            <person name="Ghai R."/>
            <person name="Kavagutti S V."/>
        </authorList>
    </citation>
    <scope>NUCLEOTIDE SEQUENCE</scope>
</reference>
<dbReference type="PROSITE" id="PS51379">
    <property type="entry name" value="4FE4S_FER_2"/>
    <property type="match status" value="2"/>
</dbReference>
<feature type="domain" description="4Fe-4S ferredoxin-type" evidence="1">
    <location>
        <begin position="21"/>
        <end position="50"/>
    </location>
</feature>
<evidence type="ECO:0000313" key="4">
    <source>
        <dbReference type="EMBL" id="CAB4801013.1"/>
    </source>
</evidence>
<dbReference type="Gene3D" id="3.30.70.20">
    <property type="match status" value="1"/>
</dbReference>
<proteinExistence type="predicted"/>
<protein>
    <submittedName>
        <fullName evidence="4">Unannotated protein</fullName>
    </submittedName>
</protein>
<evidence type="ECO:0000313" key="2">
    <source>
        <dbReference type="EMBL" id="CAB4364665.1"/>
    </source>
</evidence>
<dbReference type="EMBL" id="CAFAAV010000004">
    <property type="protein sequence ID" value="CAB4801013.1"/>
    <property type="molecule type" value="Genomic_DNA"/>
</dbReference>
<dbReference type="EMBL" id="CAEZYF010000018">
    <property type="protein sequence ID" value="CAB4735189.1"/>
    <property type="molecule type" value="Genomic_DNA"/>
</dbReference>
<evidence type="ECO:0000313" key="7">
    <source>
        <dbReference type="EMBL" id="CAB4984829.1"/>
    </source>
</evidence>
<dbReference type="InterPro" id="IPR017900">
    <property type="entry name" value="4Fe4S_Fe_S_CS"/>
</dbReference>
<dbReference type="EMBL" id="CAFBMT010000013">
    <property type="protein sequence ID" value="CAB4941930.1"/>
    <property type="molecule type" value="Genomic_DNA"/>
</dbReference>
<feature type="domain" description="4Fe-4S ferredoxin-type" evidence="1">
    <location>
        <begin position="52"/>
        <end position="81"/>
    </location>
</feature>
<dbReference type="SUPFAM" id="SSF54862">
    <property type="entry name" value="4Fe-4S ferredoxins"/>
    <property type="match status" value="1"/>
</dbReference>
<evidence type="ECO:0000259" key="1">
    <source>
        <dbReference type="PROSITE" id="PS51379"/>
    </source>
</evidence>
<dbReference type="EMBL" id="CAFBIY010000008">
    <property type="protein sequence ID" value="CAB4846532.1"/>
    <property type="molecule type" value="Genomic_DNA"/>
</dbReference>
<sequence>MTASRDERIADRARHPKWKNSPLRIEMLECINCDKCIAYCPPQFGAIFKHGIDVVIVPELCSGCDKCLPVCPVDCILPFPEWATKGSPVEWWREPGGADDPYT</sequence>
<dbReference type="Pfam" id="PF14697">
    <property type="entry name" value="Fer4_21"/>
    <property type="match status" value="1"/>
</dbReference>
<evidence type="ECO:0000313" key="5">
    <source>
        <dbReference type="EMBL" id="CAB4846532.1"/>
    </source>
</evidence>